<proteinExistence type="predicted"/>
<reference evidence="2" key="1">
    <citation type="journal article" date="2023" name="Plant J.">
        <title>Genome sequences and population genomics provide insights into the demographic history, inbreeding, and mutation load of two 'living fossil' tree species of Dipteronia.</title>
        <authorList>
            <person name="Feng Y."/>
            <person name="Comes H.P."/>
            <person name="Chen J."/>
            <person name="Zhu S."/>
            <person name="Lu R."/>
            <person name="Zhang X."/>
            <person name="Li P."/>
            <person name="Qiu J."/>
            <person name="Olsen K.M."/>
            <person name="Qiu Y."/>
        </authorList>
    </citation>
    <scope>NUCLEOTIDE SEQUENCE</scope>
    <source>
        <strain evidence="2">NBL</strain>
    </source>
</reference>
<dbReference type="EMBL" id="JANJYJ010000001">
    <property type="protein sequence ID" value="KAK3230603.1"/>
    <property type="molecule type" value="Genomic_DNA"/>
</dbReference>
<evidence type="ECO:0000313" key="2">
    <source>
        <dbReference type="EMBL" id="KAK3230603.1"/>
    </source>
</evidence>
<gene>
    <name evidence="2" type="ORF">Dsin_002484</name>
</gene>
<feature type="compositionally biased region" description="Polar residues" evidence="1">
    <location>
        <begin position="213"/>
        <end position="228"/>
    </location>
</feature>
<keyword evidence="3" id="KW-1185">Reference proteome</keyword>
<feature type="compositionally biased region" description="Acidic residues" evidence="1">
    <location>
        <begin position="234"/>
        <end position="250"/>
    </location>
</feature>
<dbReference type="PANTHER" id="PTHR36736">
    <property type="entry name" value="OS03G0100030 PROTEIN"/>
    <property type="match status" value="1"/>
</dbReference>
<comment type="caution">
    <text evidence="2">The sequence shown here is derived from an EMBL/GenBank/DDBJ whole genome shotgun (WGS) entry which is preliminary data.</text>
</comment>
<sequence>MLEVYCAMALAGYFICSITGIDSMSGFHPSLDAILEELGYATPPIMALLFILDKVIKIGIGRFDGFDDGFLVYCGANWKGNQFVVPTTFACCVSKNTKGIYSEMVEKLYDRIGVNKDIFELKITSQLTGISLVINADDEVNFVLMHNKSEWPEIHVEVVDNSVHQTPRNARNTTINLECTPPPFTPTNNLHSPAVSEALEVDDIAEDILKLTLENSPGNNQGTPASTNKHAEVDDTYDFETSDTENESGTEGDTSKDPNGVSKVSQCGGQAKTDSKETPTDGVEERGGGSGAPNSSAPSMTSRWTILGSELYSIQPIQLKDLFEDQCDQGQIYK</sequence>
<evidence type="ECO:0000256" key="1">
    <source>
        <dbReference type="SAM" id="MobiDB-lite"/>
    </source>
</evidence>
<evidence type="ECO:0000313" key="3">
    <source>
        <dbReference type="Proteomes" id="UP001281410"/>
    </source>
</evidence>
<dbReference type="PANTHER" id="PTHR36736:SF1">
    <property type="entry name" value="OS03G0100030 PROTEIN"/>
    <property type="match status" value="1"/>
</dbReference>
<dbReference type="AlphaFoldDB" id="A0AAE0EJB1"/>
<organism evidence="2 3">
    <name type="scientific">Dipteronia sinensis</name>
    <dbReference type="NCBI Taxonomy" id="43782"/>
    <lineage>
        <taxon>Eukaryota</taxon>
        <taxon>Viridiplantae</taxon>
        <taxon>Streptophyta</taxon>
        <taxon>Embryophyta</taxon>
        <taxon>Tracheophyta</taxon>
        <taxon>Spermatophyta</taxon>
        <taxon>Magnoliopsida</taxon>
        <taxon>eudicotyledons</taxon>
        <taxon>Gunneridae</taxon>
        <taxon>Pentapetalae</taxon>
        <taxon>rosids</taxon>
        <taxon>malvids</taxon>
        <taxon>Sapindales</taxon>
        <taxon>Sapindaceae</taxon>
        <taxon>Hippocastanoideae</taxon>
        <taxon>Acereae</taxon>
        <taxon>Dipteronia</taxon>
    </lineage>
</organism>
<dbReference type="Proteomes" id="UP001281410">
    <property type="component" value="Unassembled WGS sequence"/>
</dbReference>
<accession>A0AAE0EJB1</accession>
<name>A0AAE0EJB1_9ROSI</name>
<protein>
    <submittedName>
        <fullName evidence="2">Uncharacterized protein</fullName>
    </submittedName>
</protein>
<feature type="region of interest" description="Disordered" evidence="1">
    <location>
        <begin position="213"/>
        <end position="301"/>
    </location>
</feature>
<feature type="compositionally biased region" description="Basic and acidic residues" evidence="1">
    <location>
        <begin position="273"/>
        <end position="287"/>
    </location>
</feature>